<comment type="caution">
    <text evidence="3">Lacks conserved residue(s) required for the propagation of feature annotation.</text>
</comment>
<keyword evidence="2" id="KW-0732">Signal</keyword>
<evidence type="ECO:0000256" key="1">
    <source>
        <dbReference type="ARBA" id="ARBA00011073"/>
    </source>
</evidence>
<protein>
    <submittedName>
        <fullName evidence="6">Uncharacterized protein</fullName>
    </submittedName>
</protein>
<dbReference type="Gene3D" id="2.60.40.2310">
    <property type="match status" value="1"/>
</dbReference>
<reference evidence="6 7" key="1">
    <citation type="submission" date="2020-04" db="EMBL/GenBank/DDBJ databases">
        <title>Plant Genome Project.</title>
        <authorList>
            <person name="Zhang R.-G."/>
        </authorList>
    </citation>
    <scope>NUCLEOTIDE SEQUENCE [LARGE SCALE GENOMIC DNA]</scope>
    <source>
        <strain evidence="6">YNK0</strain>
        <tissue evidence="6">Leaf</tissue>
    </source>
</reference>
<evidence type="ECO:0000256" key="3">
    <source>
        <dbReference type="PROSITE-ProRule" id="PRU01240"/>
    </source>
</evidence>
<dbReference type="Proteomes" id="UP000655225">
    <property type="component" value="Unassembled WGS sequence"/>
</dbReference>
<dbReference type="Pfam" id="PF17766">
    <property type="entry name" value="fn3_6"/>
    <property type="match status" value="1"/>
</dbReference>
<dbReference type="EMBL" id="JABCRI010000024">
    <property type="protein sequence ID" value="KAF8377561.1"/>
    <property type="molecule type" value="Genomic_DNA"/>
</dbReference>
<dbReference type="GO" id="GO:0004252">
    <property type="term" value="F:serine-type endopeptidase activity"/>
    <property type="evidence" value="ECO:0007669"/>
    <property type="project" value="InterPro"/>
</dbReference>
<evidence type="ECO:0000313" key="6">
    <source>
        <dbReference type="EMBL" id="KAF8377561.1"/>
    </source>
</evidence>
<dbReference type="InterPro" id="IPR000209">
    <property type="entry name" value="Peptidase_S8/S53_dom"/>
</dbReference>
<evidence type="ECO:0000256" key="2">
    <source>
        <dbReference type="ARBA" id="ARBA00022729"/>
    </source>
</evidence>
<feature type="domain" description="Peptidase S8/S53" evidence="4">
    <location>
        <begin position="1"/>
        <end position="44"/>
    </location>
</feature>
<dbReference type="PROSITE" id="PS51892">
    <property type="entry name" value="SUBTILASE"/>
    <property type="match status" value="1"/>
</dbReference>
<dbReference type="OMA" id="VWDELMP"/>
<evidence type="ECO:0000313" key="7">
    <source>
        <dbReference type="Proteomes" id="UP000655225"/>
    </source>
</evidence>
<dbReference type="OrthoDB" id="206201at2759"/>
<evidence type="ECO:0000259" key="5">
    <source>
        <dbReference type="Pfam" id="PF17766"/>
    </source>
</evidence>
<dbReference type="AlphaFoldDB" id="A0A835D164"/>
<dbReference type="InterPro" id="IPR036852">
    <property type="entry name" value="Peptidase_S8/S53_dom_sf"/>
</dbReference>
<dbReference type="InterPro" id="IPR041469">
    <property type="entry name" value="Subtilisin-like_FN3"/>
</dbReference>
<sequence length="194" mass="21022">MACPHASGVAALLKGAHPDWSPAAIRSAMMTTASPLDNTFNLIRDNGDNYQPATPLAMGAGQVNPNKALDPAWEQILTITRSSSYNCSALPSDLNYPSFIAQFSNTTLTVHEFRRTVTNVGDGASTYRAKLTLPNGFSISVTPDTLVFREKYEKLSFVLSVMDSPPREGTVSYGSLVWVDDEGEHTVRSPIVIL</sequence>
<name>A0A835D164_TETSI</name>
<comment type="caution">
    <text evidence="6">The sequence shown here is derived from an EMBL/GenBank/DDBJ whole genome shotgun (WGS) entry which is preliminary data.</text>
</comment>
<dbReference type="Gene3D" id="3.40.50.200">
    <property type="entry name" value="Peptidase S8/S53 domain"/>
    <property type="match status" value="1"/>
</dbReference>
<dbReference type="GO" id="GO:0006508">
    <property type="term" value="P:proteolysis"/>
    <property type="evidence" value="ECO:0007669"/>
    <property type="project" value="InterPro"/>
</dbReference>
<dbReference type="InterPro" id="IPR045051">
    <property type="entry name" value="SBT"/>
</dbReference>
<proteinExistence type="inferred from homology"/>
<dbReference type="Pfam" id="PF00082">
    <property type="entry name" value="Peptidase_S8"/>
    <property type="match status" value="1"/>
</dbReference>
<accession>A0A835D164</accession>
<evidence type="ECO:0000259" key="4">
    <source>
        <dbReference type="Pfam" id="PF00082"/>
    </source>
</evidence>
<dbReference type="SUPFAM" id="SSF52743">
    <property type="entry name" value="Subtilisin-like"/>
    <property type="match status" value="1"/>
</dbReference>
<organism evidence="6 7">
    <name type="scientific">Tetracentron sinense</name>
    <name type="common">Spur-leaf</name>
    <dbReference type="NCBI Taxonomy" id="13715"/>
    <lineage>
        <taxon>Eukaryota</taxon>
        <taxon>Viridiplantae</taxon>
        <taxon>Streptophyta</taxon>
        <taxon>Embryophyta</taxon>
        <taxon>Tracheophyta</taxon>
        <taxon>Spermatophyta</taxon>
        <taxon>Magnoliopsida</taxon>
        <taxon>Trochodendrales</taxon>
        <taxon>Trochodendraceae</taxon>
        <taxon>Tetracentron</taxon>
    </lineage>
</organism>
<dbReference type="PANTHER" id="PTHR10795">
    <property type="entry name" value="PROPROTEIN CONVERTASE SUBTILISIN/KEXIN"/>
    <property type="match status" value="1"/>
</dbReference>
<gene>
    <name evidence="6" type="ORF">HHK36_030943</name>
</gene>
<comment type="similarity">
    <text evidence="1 3">Belongs to the peptidase S8 family.</text>
</comment>
<keyword evidence="7" id="KW-1185">Reference proteome</keyword>
<feature type="domain" description="Subtilisin-like protease fibronectin type-III" evidence="5">
    <location>
        <begin position="93"/>
        <end position="193"/>
    </location>
</feature>